<feature type="compositionally biased region" description="Polar residues" evidence="6">
    <location>
        <begin position="353"/>
        <end position="363"/>
    </location>
</feature>
<evidence type="ECO:0000256" key="2">
    <source>
        <dbReference type="ARBA" id="ARBA00022679"/>
    </source>
</evidence>
<evidence type="ECO:0000259" key="7">
    <source>
        <dbReference type="PROSITE" id="PS50011"/>
    </source>
</evidence>
<keyword evidence="2" id="KW-0808">Transferase</keyword>
<dbReference type="Gene3D" id="1.25.40.430">
    <property type="match status" value="1"/>
</dbReference>
<feature type="domain" description="BUB1 N-terminal" evidence="8">
    <location>
        <begin position="88"/>
        <end position="270"/>
    </location>
</feature>
<organism evidence="9">
    <name type="scientific">Ostreococcus tauri</name>
    <name type="common">Marine green alga</name>
    <dbReference type="NCBI Taxonomy" id="70448"/>
    <lineage>
        <taxon>Eukaryota</taxon>
        <taxon>Viridiplantae</taxon>
        <taxon>Chlorophyta</taxon>
        <taxon>Mamiellophyceae</taxon>
        <taxon>Mamiellales</taxon>
        <taxon>Bathycoccaceae</taxon>
        <taxon>Ostreococcus</taxon>
    </lineage>
</organism>
<feature type="compositionally biased region" description="Basic and acidic residues" evidence="6">
    <location>
        <begin position="1"/>
        <end position="16"/>
    </location>
</feature>
<dbReference type="AlphaFoldDB" id="A0A1Y5I1A8"/>
<gene>
    <name evidence="9" type="ORF">BE221DRAFT_194710</name>
</gene>
<keyword evidence="3" id="KW-0547">Nucleotide-binding</keyword>
<protein>
    <submittedName>
        <fullName evidence="9">Kinase-like domain-containing protein</fullName>
    </submittedName>
</protein>
<feature type="region of interest" description="Disordered" evidence="6">
    <location>
        <begin position="353"/>
        <end position="386"/>
    </location>
</feature>
<accession>A0A1Y5I1A8</accession>
<feature type="region of interest" description="Disordered" evidence="6">
    <location>
        <begin position="407"/>
        <end position="470"/>
    </location>
</feature>
<feature type="compositionally biased region" description="Basic and acidic residues" evidence="6">
    <location>
        <begin position="458"/>
        <end position="469"/>
    </location>
</feature>
<dbReference type="InterPro" id="IPR000719">
    <property type="entry name" value="Prot_kinase_dom"/>
</dbReference>
<dbReference type="InterPro" id="IPR027084">
    <property type="entry name" value="Mps1_cat"/>
</dbReference>
<dbReference type="PANTHER" id="PTHR22974">
    <property type="entry name" value="MIXED LINEAGE PROTEIN KINASE"/>
    <property type="match status" value="1"/>
</dbReference>
<evidence type="ECO:0000256" key="5">
    <source>
        <dbReference type="ARBA" id="ARBA00022840"/>
    </source>
</evidence>
<sequence>MASRARGADDANDGRSRAQRLGGDGATDERAARGEGARDDGVHALASRVSRMARATPSGAGEGVGRDRGRTRASAETLLEEYRAATSAEESRRAREERDALVEAVRENMERPEPWLMFLESEEALYVGAEPTTELGKPSAATGSRNGVSLHRLYELATKTIPRRGNVNDENYVRIWLGLARQQMLSNMDDARDTFKFLKSCGIGHKHAIYWCEWAAFGFTFKGREKAVKILKRGLDSRAEPRGAIECFLADIEGQRYEPVQHTQHTPFRSLAPQYTSAIKPVKPRHANEMEDDTRAAPKAPVVATPGNLSKRAAALANFQATPTAKFTAPTHQAPTHQAAGTAYVTSSTTMPGSVSSYHSARTNGFRGAGEKTENSMPPPSSSGMDATVTLRSRLAEAKEKYSAMSASRALVAERTPSAAEHTPMDPPRGAPSRPRATEHTPATGGERRVESGAMASADKHPNRPREDDNTVFVNGVKYTKLECVGQGGTCKVFKVVSPKRKILALKRIRLDGKENETVAGFIDEIKLLKTLRGRDNIIQLIDAEVCPREKLIFMVLEFGEIDLAHMLAKREKQRENNGGGGIDDNFLRLYFEQMVEAVNTIHEERIVHSDLKPANFLFVEGALKLIDFGIARAIQTEQAPDHTNIVRDHQVGTVNYMSPEAILNGQASALGGPMKVGRSSDIWSLGCILYQMVYGHTPFSKITGMIQKLHAITDPRHAISFPPLPVDNPALIDLMRRCLERDPRKRISVKEILSHKFLRPVADLASPASADAGLSMTQLADLLAQIQKYGANVDVGAVTTEVFRQISAGEPVALSPIVRRHSRLARYGDENVAPS</sequence>
<dbReference type="GO" id="GO:0005634">
    <property type="term" value="C:nucleus"/>
    <property type="evidence" value="ECO:0007669"/>
    <property type="project" value="TreeGrafter"/>
</dbReference>
<dbReference type="Proteomes" id="UP000195557">
    <property type="component" value="Unassembled WGS sequence"/>
</dbReference>
<dbReference type="GO" id="GO:0034501">
    <property type="term" value="P:protein localization to kinetochore"/>
    <property type="evidence" value="ECO:0007669"/>
    <property type="project" value="TreeGrafter"/>
</dbReference>
<feature type="domain" description="Protein kinase" evidence="7">
    <location>
        <begin position="479"/>
        <end position="759"/>
    </location>
</feature>
<dbReference type="Gene3D" id="3.30.200.20">
    <property type="entry name" value="Phosphorylase Kinase, domain 1"/>
    <property type="match status" value="1"/>
</dbReference>
<keyword evidence="4 9" id="KW-0418">Kinase</keyword>
<dbReference type="GO" id="GO:0004712">
    <property type="term" value="F:protein serine/threonine/tyrosine kinase activity"/>
    <property type="evidence" value="ECO:0007669"/>
    <property type="project" value="TreeGrafter"/>
</dbReference>
<keyword evidence="5" id="KW-0067">ATP-binding</keyword>
<dbReference type="FunFam" id="3.30.200.20:FF:000131">
    <property type="entry name" value="Dual specificity protein kinase TTK"/>
    <property type="match status" value="1"/>
</dbReference>
<dbReference type="PROSITE" id="PS50011">
    <property type="entry name" value="PROTEIN_KINASE_DOM"/>
    <property type="match status" value="1"/>
</dbReference>
<dbReference type="InterPro" id="IPR011009">
    <property type="entry name" value="Kinase-like_dom_sf"/>
</dbReference>
<dbReference type="Gene3D" id="1.10.510.10">
    <property type="entry name" value="Transferase(Phosphotransferase) domain 1"/>
    <property type="match status" value="1"/>
</dbReference>
<dbReference type="Pfam" id="PF00069">
    <property type="entry name" value="Pkinase"/>
    <property type="match status" value="1"/>
</dbReference>
<dbReference type="PANTHER" id="PTHR22974:SF21">
    <property type="entry name" value="DUAL SPECIFICITY PROTEIN KINASE TTK"/>
    <property type="match status" value="1"/>
</dbReference>
<evidence type="ECO:0000256" key="4">
    <source>
        <dbReference type="ARBA" id="ARBA00022777"/>
    </source>
</evidence>
<evidence type="ECO:0000256" key="1">
    <source>
        <dbReference type="ARBA" id="ARBA00022527"/>
    </source>
</evidence>
<dbReference type="GO" id="GO:0000776">
    <property type="term" value="C:kinetochore"/>
    <property type="evidence" value="ECO:0007669"/>
    <property type="project" value="TreeGrafter"/>
</dbReference>
<dbReference type="PROSITE" id="PS00108">
    <property type="entry name" value="PROTEIN_KINASE_ST"/>
    <property type="match status" value="1"/>
</dbReference>
<reference evidence="9" key="1">
    <citation type="submission" date="2017-04" db="EMBL/GenBank/DDBJ databases">
        <title>Population genomics of picophytoplankton unveils novel chromosome hypervariability.</title>
        <authorList>
            <consortium name="DOE Joint Genome Institute"/>
            <person name="Blanc-Mathieu R."/>
            <person name="Krasovec M."/>
            <person name="Hebrard M."/>
            <person name="Yau S."/>
            <person name="Desgranges E."/>
            <person name="Martin J."/>
            <person name="Schackwitz W."/>
            <person name="Kuo A."/>
            <person name="Salin G."/>
            <person name="Donnadieu C."/>
            <person name="Desdevises Y."/>
            <person name="Sanchez-Ferandin S."/>
            <person name="Moreau H."/>
            <person name="Rivals E."/>
            <person name="Grigoriev I.V."/>
            <person name="Grimsley N."/>
            <person name="Eyre-Walker A."/>
            <person name="Piganeau G."/>
        </authorList>
    </citation>
    <scope>NUCLEOTIDE SEQUENCE [LARGE SCALE GENOMIC DNA]</scope>
    <source>
        <strain evidence="9">RCC 1115</strain>
    </source>
</reference>
<keyword evidence="1" id="KW-0723">Serine/threonine-protein kinase</keyword>
<dbReference type="GO" id="GO:0007094">
    <property type="term" value="P:mitotic spindle assembly checkpoint signaling"/>
    <property type="evidence" value="ECO:0007669"/>
    <property type="project" value="TreeGrafter"/>
</dbReference>
<name>A0A1Y5I1A8_OSTTA</name>
<proteinExistence type="predicted"/>
<dbReference type="InterPro" id="IPR013212">
    <property type="entry name" value="Mad3/Bub1_I"/>
</dbReference>
<dbReference type="Pfam" id="PF08311">
    <property type="entry name" value="Mad3_BUB1_I"/>
    <property type="match status" value="1"/>
</dbReference>
<dbReference type="InterPro" id="IPR008271">
    <property type="entry name" value="Ser/Thr_kinase_AS"/>
</dbReference>
<dbReference type="SUPFAM" id="SSF56112">
    <property type="entry name" value="Protein kinase-like (PK-like)"/>
    <property type="match status" value="1"/>
</dbReference>
<dbReference type="SMART" id="SM00220">
    <property type="entry name" value="S_TKc"/>
    <property type="match status" value="1"/>
</dbReference>
<dbReference type="GO" id="GO:0005524">
    <property type="term" value="F:ATP binding"/>
    <property type="evidence" value="ECO:0007669"/>
    <property type="project" value="UniProtKB-KW"/>
</dbReference>
<dbReference type="EMBL" id="KZ155832">
    <property type="protein sequence ID" value="OUS43299.1"/>
    <property type="molecule type" value="Genomic_DNA"/>
</dbReference>
<dbReference type="GO" id="GO:0098813">
    <property type="term" value="P:nuclear chromosome segregation"/>
    <property type="evidence" value="ECO:0007669"/>
    <property type="project" value="UniProtKB-ARBA"/>
</dbReference>
<dbReference type="SMART" id="SM00777">
    <property type="entry name" value="Mad3_BUB1_I"/>
    <property type="match status" value="1"/>
</dbReference>
<evidence type="ECO:0000259" key="8">
    <source>
        <dbReference type="PROSITE" id="PS51489"/>
    </source>
</evidence>
<dbReference type="GO" id="GO:0033316">
    <property type="term" value="P:meiotic spindle assembly checkpoint signaling"/>
    <property type="evidence" value="ECO:0007669"/>
    <property type="project" value="TreeGrafter"/>
</dbReference>
<evidence type="ECO:0000256" key="6">
    <source>
        <dbReference type="SAM" id="MobiDB-lite"/>
    </source>
</evidence>
<evidence type="ECO:0000313" key="9">
    <source>
        <dbReference type="EMBL" id="OUS43299.1"/>
    </source>
</evidence>
<dbReference type="FunFam" id="1.10.510.10:FF:000224">
    <property type="entry name" value="serine/threonine-protein kinase mph1 isoform X1"/>
    <property type="match status" value="1"/>
</dbReference>
<dbReference type="GO" id="GO:0004674">
    <property type="term" value="F:protein serine/threonine kinase activity"/>
    <property type="evidence" value="ECO:0007669"/>
    <property type="project" value="UniProtKB-KW"/>
</dbReference>
<dbReference type="CDD" id="cd14131">
    <property type="entry name" value="PKc_Mps1"/>
    <property type="match status" value="1"/>
</dbReference>
<dbReference type="eggNOG" id="KOG0596">
    <property type="taxonomic scope" value="Eukaryota"/>
</dbReference>
<feature type="compositionally biased region" description="Basic and acidic residues" evidence="6">
    <location>
        <begin position="27"/>
        <end position="42"/>
    </location>
</feature>
<feature type="region of interest" description="Disordered" evidence="6">
    <location>
        <begin position="1"/>
        <end position="72"/>
    </location>
</feature>
<evidence type="ECO:0000256" key="3">
    <source>
        <dbReference type="ARBA" id="ARBA00022741"/>
    </source>
</evidence>
<dbReference type="PROSITE" id="PS51489">
    <property type="entry name" value="BUB1_N"/>
    <property type="match status" value="1"/>
</dbReference>